<reference evidence="1 2" key="1">
    <citation type="submission" date="2020-08" db="EMBL/GenBank/DDBJ databases">
        <title>Genomic Encyclopedia of Type Strains, Phase IV (KMG-IV): sequencing the most valuable type-strain genomes for metagenomic binning, comparative biology and taxonomic classification.</title>
        <authorList>
            <person name="Goeker M."/>
        </authorList>
    </citation>
    <scope>NUCLEOTIDE SEQUENCE [LARGE SCALE GENOMIC DNA]</scope>
    <source>
        <strain evidence="1 2">DSM 2461</strain>
    </source>
</reference>
<evidence type="ECO:0000313" key="2">
    <source>
        <dbReference type="Proteomes" id="UP000587760"/>
    </source>
</evidence>
<sequence>MEDKKCALCGAVIDRYDEFLHHFDLGDGLEKEICSKCSDRILKHQQEVFAKLFPTKAAKKRYNRS</sequence>
<dbReference type="RefSeq" id="WP_184747872.1">
    <property type="nucleotide sequence ID" value="NZ_JACHGJ010000007.1"/>
</dbReference>
<protein>
    <submittedName>
        <fullName evidence="1">Uncharacterized protein</fullName>
    </submittedName>
</protein>
<comment type="caution">
    <text evidence="1">The sequence shown here is derived from an EMBL/GenBank/DDBJ whole genome shotgun (WGS) entry which is preliminary data.</text>
</comment>
<dbReference type="EMBL" id="JACHGJ010000007">
    <property type="protein sequence ID" value="MBB6481634.1"/>
    <property type="molecule type" value="Genomic_DNA"/>
</dbReference>
<name>A0A841R8M1_9SPIO</name>
<keyword evidence="2" id="KW-1185">Reference proteome</keyword>
<gene>
    <name evidence="1" type="ORF">HNR50_003314</name>
</gene>
<evidence type="ECO:0000313" key="1">
    <source>
        <dbReference type="EMBL" id="MBB6481634.1"/>
    </source>
</evidence>
<dbReference type="AlphaFoldDB" id="A0A841R8M1"/>
<proteinExistence type="predicted"/>
<accession>A0A841R8M1</accession>
<dbReference type="Proteomes" id="UP000587760">
    <property type="component" value="Unassembled WGS sequence"/>
</dbReference>
<organism evidence="1 2">
    <name type="scientific">Spirochaeta isovalerica</name>
    <dbReference type="NCBI Taxonomy" id="150"/>
    <lineage>
        <taxon>Bacteria</taxon>
        <taxon>Pseudomonadati</taxon>
        <taxon>Spirochaetota</taxon>
        <taxon>Spirochaetia</taxon>
        <taxon>Spirochaetales</taxon>
        <taxon>Spirochaetaceae</taxon>
        <taxon>Spirochaeta</taxon>
    </lineage>
</organism>